<organism evidence="2 3">
    <name type="scientific">Legionella beliardensis</name>
    <dbReference type="NCBI Taxonomy" id="91822"/>
    <lineage>
        <taxon>Bacteria</taxon>
        <taxon>Pseudomonadati</taxon>
        <taxon>Pseudomonadota</taxon>
        <taxon>Gammaproteobacteria</taxon>
        <taxon>Legionellales</taxon>
        <taxon>Legionellaceae</taxon>
        <taxon>Legionella</taxon>
    </lineage>
</organism>
<dbReference type="RefSeq" id="WP_115303898.1">
    <property type="nucleotide sequence ID" value="NZ_CAAAHO010000005.1"/>
</dbReference>
<dbReference type="OrthoDB" id="5631765at2"/>
<sequence length="583" mass="66145">MQITEILDQLKKLPPILLTPDIKSKIDQIVTICDEDYSNKKWHGADALNRMILLDARVADLLTPDVIRYLFTQKNPTDNEKTYRNDGTSSFIKDVIYYGFNHGLLAIKLLPNNELPGVDSVQKSKDNQQSYQENTLRIVNSIAQATNTTKADIEADNESKLYETPLKEQFEVIVSTINIVSQNPQQIEELIQAGINKKGPLVLQADAGFQNLSLKVNEKLNEEGIPANLDNFCERFLVDPNLVLDKDLGHFIWDRIHLEAAIHSNKKIKIGEQEYTYQDVLRKMVEKIADNPDKYPEAKQQLFLRFSMVENDLKKRAPIQHAIANYSNLKKDQQENTVNYFVGQILSGRRDLQELLKKNPELYQAVGEKIEAMYQEQVGVLKKYRQTLAKRAEKKDTDSFFGDKQDCITQADKREVVSAIRQGNRRCLFSSDTYNATEEINNVILQANVVNSALRAAEHVNSSGSDKVICYTSKMTALKKSLEQTYDLYGSGFDILKKDTGSLSSQIKRYVLNLVNLLTPAFLHQAPAAPLRHKGYTIVKGMGQLDEQIQKFKAIKLQSSELRSSEDRAQAEPNDLASNTKLI</sequence>
<evidence type="ECO:0000313" key="3">
    <source>
        <dbReference type="Proteomes" id="UP000254968"/>
    </source>
</evidence>
<feature type="region of interest" description="Disordered" evidence="1">
    <location>
        <begin position="563"/>
        <end position="583"/>
    </location>
</feature>
<evidence type="ECO:0000256" key="1">
    <source>
        <dbReference type="SAM" id="MobiDB-lite"/>
    </source>
</evidence>
<proteinExistence type="predicted"/>
<gene>
    <name evidence="2" type="ORF">NCTC13315_02741</name>
</gene>
<name>A0A378I614_9GAMM</name>
<reference evidence="2 3" key="1">
    <citation type="submission" date="2018-06" db="EMBL/GenBank/DDBJ databases">
        <authorList>
            <consortium name="Pathogen Informatics"/>
            <person name="Doyle S."/>
        </authorList>
    </citation>
    <scope>NUCLEOTIDE SEQUENCE [LARGE SCALE GENOMIC DNA]</scope>
    <source>
        <strain evidence="2 3">NCTC13315</strain>
    </source>
</reference>
<dbReference type="EMBL" id="UGNV01000001">
    <property type="protein sequence ID" value="STX30176.1"/>
    <property type="molecule type" value="Genomic_DNA"/>
</dbReference>
<protein>
    <submittedName>
        <fullName evidence="2">Uncharacterized protein</fullName>
    </submittedName>
</protein>
<keyword evidence="3" id="KW-1185">Reference proteome</keyword>
<accession>A0A378I614</accession>
<dbReference type="Proteomes" id="UP000254968">
    <property type="component" value="Unassembled WGS sequence"/>
</dbReference>
<dbReference type="AlphaFoldDB" id="A0A378I614"/>
<evidence type="ECO:0000313" key="2">
    <source>
        <dbReference type="EMBL" id="STX30176.1"/>
    </source>
</evidence>